<evidence type="ECO:0000313" key="2">
    <source>
        <dbReference type="Proteomes" id="UP001060085"/>
    </source>
</evidence>
<keyword evidence="2" id="KW-1185">Reference proteome</keyword>
<name>A0ACC0A2P7_CATRO</name>
<evidence type="ECO:0000313" key="1">
    <source>
        <dbReference type="EMBL" id="KAI5654810.1"/>
    </source>
</evidence>
<protein>
    <submittedName>
        <fullName evidence="1">Uncharacterized protein</fullName>
    </submittedName>
</protein>
<gene>
    <name evidence="1" type="ORF">M9H77_31997</name>
</gene>
<proteinExistence type="predicted"/>
<comment type="caution">
    <text evidence="1">The sequence shown here is derived from an EMBL/GenBank/DDBJ whole genome shotgun (WGS) entry which is preliminary data.</text>
</comment>
<reference evidence="2" key="1">
    <citation type="journal article" date="2023" name="Nat. Plants">
        <title>Single-cell RNA sequencing provides a high-resolution roadmap for understanding the multicellular compartmentation of specialized metabolism.</title>
        <authorList>
            <person name="Sun S."/>
            <person name="Shen X."/>
            <person name="Li Y."/>
            <person name="Li Y."/>
            <person name="Wang S."/>
            <person name="Li R."/>
            <person name="Zhang H."/>
            <person name="Shen G."/>
            <person name="Guo B."/>
            <person name="Wei J."/>
            <person name="Xu J."/>
            <person name="St-Pierre B."/>
            <person name="Chen S."/>
            <person name="Sun C."/>
        </authorList>
    </citation>
    <scope>NUCLEOTIDE SEQUENCE [LARGE SCALE GENOMIC DNA]</scope>
</reference>
<organism evidence="1 2">
    <name type="scientific">Catharanthus roseus</name>
    <name type="common">Madagascar periwinkle</name>
    <name type="synonym">Vinca rosea</name>
    <dbReference type="NCBI Taxonomy" id="4058"/>
    <lineage>
        <taxon>Eukaryota</taxon>
        <taxon>Viridiplantae</taxon>
        <taxon>Streptophyta</taxon>
        <taxon>Embryophyta</taxon>
        <taxon>Tracheophyta</taxon>
        <taxon>Spermatophyta</taxon>
        <taxon>Magnoliopsida</taxon>
        <taxon>eudicotyledons</taxon>
        <taxon>Gunneridae</taxon>
        <taxon>Pentapetalae</taxon>
        <taxon>asterids</taxon>
        <taxon>lamiids</taxon>
        <taxon>Gentianales</taxon>
        <taxon>Apocynaceae</taxon>
        <taxon>Rauvolfioideae</taxon>
        <taxon>Vinceae</taxon>
        <taxon>Catharanthinae</taxon>
        <taxon>Catharanthus</taxon>
    </lineage>
</organism>
<accession>A0ACC0A2P7</accession>
<dbReference type="EMBL" id="CM044707">
    <property type="protein sequence ID" value="KAI5654810.1"/>
    <property type="molecule type" value="Genomic_DNA"/>
</dbReference>
<sequence length="158" mass="18075">MEYVHTADEVDMWQKCVIERHVKEQYPETQRALLEMSKRAGQSLTMRGATEERNNKQQVKAKVYALDGLPVDTEAEAVEAILNSHNQVNHNERSAFRLCLWSPIIAVHVLFNLGVEAALMCLDSLRLPSCIRTPHLTQDEQRRSKLLFILVPRGTQIP</sequence>
<dbReference type="Proteomes" id="UP001060085">
    <property type="component" value="Linkage Group LG07"/>
</dbReference>